<keyword evidence="2" id="KW-0812">Transmembrane</keyword>
<feature type="transmembrane region" description="Helical" evidence="2">
    <location>
        <begin position="328"/>
        <end position="347"/>
    </location>
</feature>
<organism evidence="3 4">
    <name type="scientific">Methylopila turkensis</name>
    <dbReference type="NCBI Taxonomy" id="1437816"/>
    <lineage>
        <taxon>Bacteria</taxon>
        <taxon>Pseudomonadati</taxon>
        <taxon>Pseudomonadota</taxon>
        <taxon>Alphaproteobacteria</taxon>
        <taxon>Hyphomicrobiales</taxon>
        <taxon>Methylopilaceae</taxon>
        <taxon>Methylopila</taxon>
    </lineage>
</organism>
<dbReference type="InterPro" id="IPR019286">
    <property type="entry name" value="DUF2339_TM"/>
</dbReference>
<feature type="transmembrane region" description="Helical" evidence="2">
    <location>
        <begin position="510"/>
        <end position="532"/>
    </location>
</feature>
<feature type="compositionally biased region" description="Pro residues" evidence="1">
    <location>
        <begin position="81"/>
        <end position="96"/>
    </location>
</feature>
<comment type="caution">
    <text evidence="3">The sequence shown here is derived from an EMBL/GenBank/DDBJ whole genome shotgun (WGS) entry which is preliminary data.</text>
</comment>
<name>A0A9W6JMN4_9HYPH</name>
<feature type="transmembrane region" description="Helical" evidence="2">
    <location>
        <begin position="592"/>
        <end position="611"/>
    </location>
</feature>
<feature type="transmembrane region" description="Helical" evidence="2">
    <location>
        <begin position="479"/>
        <end position="498"/>
    </location>
</feature>
<keyword evidence="2" id="KW-0472">Membrane</keyword>
<reference evidence="3" key="1">
    <citation type="journal article" date="2014" name="Int. J. Syst. Evol. Microbiol.">
        <title>Complete genome sequence of Corynebacterium casei LMG S-19264T (=DSM 44701T), isolated from a smear-ripened cheese.</title>
        <authorList>
            <consortium name="US DOE Joint Genome Institute (JGI-PGF)"/>
            <person name="Walter F."/>
            <person name="Albersmeier A."/>
            <person name="Kalinowski J."/>
            <person name="Ruckert C."/>
        </authorList>
    </citation>
    <scope>NUCLEOTIDE SEQUENCE</scope>
    <source>
        <strain evidence="3">VKM B-2748</strain>
    </source>
</reference>
<evidence type="ECO:0000256" key="1">
    <source>
        <dbReference type="SAM" id="MobiDB-lite"/>
    </source>
</evidence>
<dbReference type="PANTHER" id="PTHR38434:SF1">
    <property type="entry name" value="BLL2549 PROTEIN"/>
    <property type="match status" value="1"/>
</dbReference>
<dbReference type="Proteomes" id="UP001143309">
    <property type="component" value="Unassembled WGS sequence"/>
</dbReference>
<dbReference type="Pfam" id="PF10101">
    <property type="entry name" value="DUF2339"/>
    <property type="match status" value="1"/>
</dbReference>
<keyword evidence="2" id="KW-1133">Transmembrane helix</keyword>
<dbReference type="PANTHER" id="PTHR38434">
    <property type="entry name" value="BLL2549 PROTEIN"/>
    <property type="match status" value="1"/>
</dbReference>
<dbReference type="InterPro" id="IPR014600">
    <property type="entry name" value="UCP035905_mem"/>
</dbReference>
<dbReference type="PIRSF" id="PIRSF035905">
    <property type="entry name" value="UCP035905_mp"/>
    <property type="match status" value="1"/>
</dbReference>
<feature type="transmembrane region" description="Helical" evidence="2">
    <location>
        <begin position="688"/>
        <end position="711"/>
    </location>
</feature>
<feature type="transmembrane region" description="Helical" evidence="2">
    <location>
        <begin position="299"/>
        <end position="316"/>
    </location>
</feature>
<feature type="transmembrane region" description="Helical" evidence="2">
    <location>
        <begin position="723"/>
        <end position="747"/>
    </location>
</feature>
<evidence type="ECO:0000313" key="3">
    <source>
        <dbReference type="EMBL" id="GLK78499.1"/>
    </source>
</evidence>
<feature type="transmembrane region" description="Helical" evidence="2">
    <location>
        <begin position="454"/>
        <end position="473"/>
    </location>
</feature>
<reference evidence="3" key="2">
    <citation type="submission" date="2023-01" db="EMBL/GenBank/DDBJ databases">
        <authorList>
            <person name="Sun Q."/>
            <person name="Evtushenko L."/>
        </authorList>
    </citation>
    <scope>NUCLEOTIDE SEQUENCE</scope>
    <source>
        <strain evidence="3">VKM B-2748</strain>
    </source>
</reference>
<gene>
    <name evidence="3" type="ORF">GCM10008174_02400</name>
</gene>
<feature type="transmembrane region" description="Helical" evidence="2">
    <location>
        <begin position="422"/>
        <end position="442"/>
    </location>
</feature>
<feature type="transmembrane region" description="Helical" evidence="2">
    <location>
        <begin position="794"/>
        <end position="812"/>
    </location>
</feature>
<protein>
    <recommendedName>
        <fullName evidence="5">DUF2339 domain-containing protein</fullName>
    </recommendedName>
</protein>
<sequence>MEPAYGLLLLALIVVPVLGVVGFALGLASRSRIAALERRIATLEAEIGRRAADVVAADARPSAAPQPQPKPAPQVANRPASPVPPTPKPAAAPAPPKRSLEERLGARWSVIVGGLALALGGVFLVRYSIEQGLLGPAARTLLGAAFAAGLLALGERMRRAEARAGRPRRAIDIPAVVTSAGAVSAFATVYAAYALYGFIGPAPAFLLLGAVAVATVLAAALHGPMLGAVGLVGAHAAPLLVSSTEPNLYALLTYLLAPTAAAFAVARIRNWPALALAAGLAAAAWGALAATGVAERGDGFALVAYAAALVALAAALRAGEAAPLRPPVVPNALVALFGLVALAGPVIDRFATLSLTGLALLLVGTLGLAARIQAFAPAAVASAALAGLAALSFDDAALALLAETTAYPLPGDPGTTPVGVGRFLVFAAILGGVHLAGGASAARSAPASPLWRAGCLAAAAVAAPLALLGVAYWRVAGFATDFGFAACAALLAAAYVALSEDAVRREASTSGGPAATAAYVAGAAAALGLALAMAMRDGSLTVALAFLTAALGYAATARPIRTLGFVAVAAAGLVAARVAIDPRIVGEALSSTPVFNALLWGYGAPAAAFWFASRRFDRAGQPWPAQVLEGAALLFTLLLGFAQARHLAHGDLVGDGVRLLEAGLDATVAFGLAALVGRLRLKRASPVLAYGALAAGGLGVVVALLGLFLAANPLFTGEPVGDGVLLNALLPGYLVPALAAASAARFAAPEAPAWVARIFGGVALALGLAWASLVVRRAFAGPTLDGPVTGDAEWYAYSAVWLVFGLATLAAGVARRSKALRLASAAVVTAVTLKVFLFDMAGLGGALRALSFMGLGAVLVGIGLVYQRLLAPRGGA</sequence>
<dbReference type="AlphaFoldDB" id="A0A9W6JMN4"/>
<feature type="transmembrane region" description="Helical" evidence="2">
    <location>
        <begin position="353"/>
        <end position="372"/>
    </location>
</feature>
<keyword evidence="4" id="KW-1185">Reference proteome</keyword>
<feature type="transmembrane region" description="Helical" evidence="2">
    <location>
        <begin position="6"/>
        <end position="28"/>
    </location>
</feature>
<feature type="transmembrane region" description="Helical" evidence="2">
    <location>
        <begin position="849"/>
        <end position="866"/>
    </location>
</feature>
<evidence type="ECO:0008006" key="5">
    <source>
        <dbReference type="Google" id="ProtNLM"/>
    </source>
</evidence>
<feature type="region of interest" description="Disordered" evidence="1">
    <location>
        <begin position="58"/>
        <end position="98"/>
    </location>
</feature>
<dbReference type="EMBL" id="BSFL01000001">
    <property type="protein sequence ID" value="GLK78499.1"/>
    <property type="molecule type" value="Genomic_DNA"/>
</dbReference>
<feature type="transmembrane region" description="Helical" evidence="2">
    <location>
        <begin position="108"/>
        <end position="127"/>
    </location>
</feature>
<feature type="transmembrane region" description="Helical" evidence="2">
    <location>
        <begin position="173"/>
        <end position="196"/>
    </location>
</feature>
<evidence type="ECO:0000313" key="4">
    <source>
        <dbReference type="Proteomes" id="UP001143309"/>
    </source>
</evidence>
<feature type="transmembrane region" description="Helical" evidence="2">
    <location>
        <begin position="819"/>
        <end position="837"/>
    </location>
</feature>
<feature type="transmembrane region" description="Helical" evidence="2">
    <location>
        <begin position="754"/>
        <end position="774"/>
    </location>
</feature>
<proteinExistence type="predicted"/>
<feature type="transmembrane region" description="Helical" evidence="2">
    <location>
        <begin position="273"/>
        <end position="293"/>
    </location>
</feature>
<feature type="transmembrane region" description="Helical" evidence="2">
    <location>
        <begin position="562"/>
        <end position="580"/>
    </location>
</feature>
<evidence type="ECO:0000256" key="2">
    <source>
        <dbReference type="SAM" id="Phobius"/>
    </source>
</evidence>
<accession>A0A9W6JMN4</accession>
<feature type="transmembrane region" description="Helical" evidence="2">
    <location>
        <begin position="538"/>
        <end position="555"/>
    </location>
</feature>
<feature type="transmembrane region" description="Helical" evidence="2">
    <location>
        <begin position="248"/>
        <end position="266"/>
    </location>
</feature>
<feature type="transmembrane region" description="Helical" evidence="2">
    <location>
        <begin position="133"/>
        <end position="153"/>
    </location>
</feature>
<dbReference type="RefSeq" id="WP_271199019.1">
    <property type="nucleotide sequence ID" value="NZ_BSFL01000001.1"/>
</dbReference>